<gene>
    <name evidence="1" type="ORF">BX592_11777</name>
</gene>
<proteinExistence type="predicted"/>
<name>A0A4R8LJA1_9BURK</name>
<dbReference type="RefSeq" id="WP_134194305.1">
    <property type="nucleotide sequence ID" value="NZ_JBHLUW010000016.1"/>
</dbReference>
<organism evidence="1 2">
    <name type="scientific">Paraburkholderia rhizosphaerae</name>
    <dbReference type="NCBI Taxonomy" id="480658"/>
    <lineage>
        <taxon>Bacteria</taxon>
        <taxon>Pseudomonadati</taxon>
        <taxon>Pseudomonadota</taxon>
        <taxon>Betaproteobacteria</taxon>
        <taxon>Burkholderiales</taxon>
        <taxon>Burkholderiaceae</taxon>
        <taxon>Paraburkholderia</taxon>
    </lineage>
</organism>
<keyword evidence="2" id="KW-1185">Reference proteome</keyword>
<comment type="caution">
    <text evidence="1">The sequence shown here is derived from an EMBL/GenBank/DDBJ whole genome shotgun (WGS) entry which is preliminary data.</text>
</comment>
<evidence type="ECO:0000313" key="2">
    <source>
        <dbReference type="Proteomes" id="UP000295509"/>
    </source>
</evidence>
<dbReference type="Proteomes" id="UP000295509">
    <property type="component" value="Unassembled WGS sequence"/>
</dbReference>
<dbReference type="EMBL" id="SORE01000017">
    <property type="protein sequence ID" value="TDY43875.1"/>
    <property type="molecule type" value="Genomic_DNA"/>
</dbReference>
<dbReference type="OrthoDB" id="9108959at2"/>
<sequence length="88" mass="9769">MSRADKIHTDILRFAFKVELARGASFIASTLSPESTAAAVAEVLESFVVDRGPDGLEDFRTLLIQELKKRRCVNAAQVVDTYSRIRLS</sequence>
<reference evidence="1 2" key="1">
    <citation type="submission" date="2019-03" db="EMBL/GenBank/DDBJ databases">
        <title>Genomic Encyclopedia of Type Strains, Phase III (KMG-III): the genomes of soil and plant-associated and newly described type strains.</title>
        <authorList>
            <person name="Whitman W."/>
        </authorList>
    </citation>
    <scope>NUCLEOTIDE SEQUENCE [LARGE SCALE GENOMIC DNA]</scope>
    <source>
        <strain evidence="1 2">LMG 29544</strain>
    </source>
</reference>
<protein>
    <submittedName>
        <fullName evidence="1">Uncharacterized protein</fullName>
    </submittedName>
</protein>
<evidence type="ECO:0000313" key="1">
    <source>
        <dbReference type="EMBL" id="TDY43875.1"/>
    </source>
</evidence>
<dbReference type="AlphaFoldDB" id="A0A4R8LJA1"/>
<accession>A0A4R8LJA1</accession>